<evidence type="ECO:0000256" key="5">
    <source>
        <dbReference type="ARBA" id="ARBA00022705"/>
    </source>
</evidence>
<dbReference type="GO" id="GO:0003677">
    <property type="term" value="F:DNA binding"/>
    <property type="evidence" value="ECO:0007669"/>
    <property type="project" value="InterPro"/>
</dbReference>
<feature type="binding site" evidence="15">
    <location>
        <begin position="46"/>
        <end position="50"/>
    </location>
    <ligand>
        <name>NAD(+)</name>
        <dbReference type="ChEBI" id="CHEBI:57540"/>
    </ligand>
</feature>
<feature type="binding site" evidence="15">
    <location>
        <position position="129"/>
    </location>
    <ligand>
        <name>NAD(+)</name>
        <dbReference type="ChEBI" id="CHEBI:57540"/>
    </ligand>
</feature>
<dbReference type="Gene3D" id="2.40.50.140">
    <property type="entry name" value="Nucleic acid-binding proteins"/>
    <property type="match status" value="1"/>
</dbReference>
<feature type="binding site" evidence="15">
    <location>
        <position position="188"/>
    </location>
    <ligand>
        <name>NAD(+)</name>
        <dbReference type="ChEBI" id="CHEBI:57540"/>
    </ligand>
</feature>
<dbReference type="Gene3D" id="1.10.150.20">
    <property type="entry name" value="5' to 3' exonuclease, C-terminal subdomain"/>
    <property type="match status" value="2"/>
</dbReference>
<dbReference type="SMART" id="SM00292">
    <property type="entry name" value="BRCT"/>
    <property type="match status" value="1"/>
</dbReference>
<dbReference type="Pfam" id="PF03119">
    <property type="entry name" value="DNA_ligase_ZBD"/>
    <property type="match status" value="1"/>
</dbReference>
<feature type="binding site" evidence="15">
    <location>
        <begin position="95"/>
        <end position="96"/>
    </location>
    <ligand>
        <name>NAD(+)</name>
        <dbReference type="ChEBI" id="CHEBI:57540"/>
    </ligand>
</feature>
<dbReference type="InterPro" id="IPR012340">
    <property type="entry name" value="NA-bd_OB-fold"/>
</dbReference>
<evidence type="ECO:0000256" key="9">
    <source>
        <dbReference type="ARBA" id="ARBA00022842"/>
    </source>
</evidence>
<dbReference type="SMART" id="SM00278">
    <property type="entry name" value="HhH1"/>
    <property type="match status" value="3"/>
</dbReference>
<dbReference type="SUPFAM" id="SSF52113">
    <property type="entry name" value="BRCT domain"/>
    <property type="match status" value="1"/>
</dbReference>
<keyword evidence="12 15" id="KW-0464">Manganese</keyword>
<evidence type="ECO:0000256" key="13">
    <source>
        <dbReference type="ARBA" id="ARBA00034005"/>
    </source>
</evidence>
<evidence type="ECO:0000256" key="6">
    <source>
        <dbReference type="ARBA" id="ARBA00022723"/>
    </source>
</evidence>
<feature type="binding site" evidence="15">
    <location>
        <position position="428"/>
    </location>
    <ligand>
        <name>Zn(2+)</name>
        <dbReference type="ChEBI" id="CHEBI:29105"/>
    </ligand>
</feature>
<gene>
    <name evidence="15" type="primary">ligA</name>
    <name evidence="17" type="ORF">C0V82_01990</name>
</gene>
<dbReference type="HAMAP" id="MF_01588">
    <property type="entry name" value="DNA_ligase_A"/>
    <property type="match status" value="1"/>
</dbReference>
<dbReference type="InterPro" id="IPR003583">
    <property type="entry name" value="Hlx-hairpin-Hlx_DNA-bd_motif"/>
</dbReference>
<proteinExistence type="inferred from homology"/>
<dbReference type="Pfam" id="PF00533">
    <property type="entry name" value="BRCT"/>
    <property type="match status" value="1"/>
</dbReference>
<dbReference type="RefSeq" id="WP_102110900.1">
    <property type="nucleotide sequence ID" value="NZ_BMGN01000004.1"/>
</dbReference>
<keyword evidence="10 15" id="KW-0520">NAD</keyword>
<feature type="binding site" evidence="15">
    <location>
        <position position="425"/>
    </location>
    <ligand>
        <name>Zn(2+)</name>
        <dbReference type="ChEBI" id="CHEBI:29105"/>
    </ligand>
</feature>
<dbReference type="EC" id="6.5.1.2" evidence="2 15"/>
<dbReference type="GO" id="GO:0046872">
    <property type="term" value="F:metal ion binding"/>
    <property type="evidence" value="ECO:0007669"/>
    <property type="project" value="UniProtKB-KW"/>
</dbReference>
<dbReference type="PROSITE" id="PS01056">
    <property type="entry name" value="DNA_LIGASE_N2"/>
    <property type="match status" value="1"/>
</dbReference>
<organism evidence="17 18">
    <name type="scientific">Niveispirillum cyanobacteriorum</name>
    <dbReference type="NCBI Taxonomy" id="1612173"/>
    <lineage>
        <taxon>Bacteria</taxon>
        <taxon>Pseudomonadati</taxon>
        <taxon>Pseudomonadota</taxon>
        <taxon>Alphaproteobacteria</taxon>
        <taxon>Rhodospirillales</taxon>
        <taxon>Azospirillaceae</taxon>
        <taxon>Niveispirillum</taxon>
    </lineage>
</organism>
<name>A0A2K9N843_9PROT</name>
<keyword evidence="4 15" id="KW-0436">Ligase</keyword>
<dbReference type="Proteomes" id="UP000234752">
    <property type="component" value="Chromosome eg_1"/>
</dbReference>
<dbReference type="OrthoDB" id="9759736at2"/>
<dbReference type="FunFam" id="1.10.150.20:FF:000007">
    <property type="entry name" value="DNA ligase"/>
    <property type="match status" value="1"/>
</dbReference>
<dbReference type="InterPro" id="IPR013839">
    <property type="entry name" value="DNAligase_adenylation"/>
</dbReference>
<feature type="binding site" evidence="15">
    <location>
        <position position="449"/>
    </location>
    <ligand>
        <name>Zn(2+)</name>
        <dbReference type="ChEBI" id="CHEBI:29105"/>
    </ligand>
</feature>
<dbReference type="SMART" id="SM00532">
    <property type="entry name" value="LIGANc"/>
    <property type="match status" value="1"/>
</dbReference>
<evidence type="ECO:0000313" key="17">
    <source>
        <dbReference type="EMBL" id="AUN29152.1"/>
    </source>
</evidence>
<dbReference type="PIRSF" id="PIRSF001604">
    <property type="entry name" value="LigA"/>
    <property type="match status" value="1"/>
</dbReference>
<dbReference type="Gene3D" id="3.40.50.10190">
    <property type="entry name" value="BRCT domain"/>
    <property type="match status" value="1"/>
</dbReference>
<dbReference type="InterPro" id="IPR001357">
    <property type="entry name" value="BRCT_dom"/>
</dbReference>
<dbReference type="Gene3D" id="3.30.470.30">
    <property type="entry name" value="DNA ligase/mRNA capping enzyme"/>
    <property type="match status" value="1"/>
</dbReference>
<dbReference type="SUPFAM" id="SSF47781">
    <property type="entry name" value="RuvA domain 2-like"/>
    <property type="match status" value="1"/>
</dbReference>
<keyword evidence="7 15" id="KW-0227">DNA damage</keyword>
<dbReference type="InterPro" id="IPR004150">
    <property type="entry name" value="NAD_DNA_ligase_OB"/>
</dbReference>
<keyword evidence="9 15" id="KW-0460">Magnesium</keyword>
<evidence type="ECO:0000256" key="11">
    <source>
        <dbReference type="ARBA" id="ARBA00023204"/>
    </source>
</evidence>
<accession>A0A2K9N843</accession>
<feature type="active site" description="N6-AMP-lysine intermediate" evidence="15">
    <location>
        <position position="131"/>
    </location>
</feature>
<reference evidence="17 18" key="1">
    <citation type="submission" date="2017-12" db="EMBL/GenBank/DDBJ databases">
        <title>Genomes of bacteria within cyanobacterial aggregates.</title>
        <authorList>
            <person name="Cai H."/>
        </authorList>
    </citation>
    <scope>NUCLEOTIDE SEQUENCE [LARGE SCALE GENOMIC DNA]</scope>
    <source>
        <strain evidence="17 18">TH16</strain>
    </source>
</reference>
<feature type="binding site" evidence="15">
    <location>
        <position position="328"/>
    </location>
    <ligand>
        <name>NAD(+)</name>
        <dbReference type="ChEBI" id="CHEBI:57540"/>
    </ligand>
</feature>
<keyword evidence="11 15" id="KW-0234">DNA repair</keyword>
<dbReference type="GO" id="GO:0006281">
    <property type="term" value="P:DNA repair"/>
    <property type="evidence" value="ECO:0007669"/>
    <property type="project" value="UniProtKB-KW"/>
</dbReference>
<dbReference type="SUPFAM" id="SSF56091">
    <property type="entry name" value="DNA ligase/mRNA capping enzyme, catalytic domain"/>
    <property type="match status" value="1"/>
</dbReference>
<sequence length="714" mass="78182">MSSPHRLTEVDALTLEDAASEHAALAAEIGHHRERYYNKADPEISDADYDKLEQRLAAIEVRFPELVTADSPTQTVGAAPSSGFGKVKHAVPMLSLSNAFEDVDVSDFVGRIRRFLNLSDDTPVSFVAEPKIDGLSLSLRYEKGRLVQAATRGDGAEGEDVTANVRTIRDIPHELTAPFPDLVEVRGEVYMTRADFLELNRAQAEKNDKIFANPRNAAAGSLRQLDSSITAGRPLRFFAYAWGALSEPLGATQWESRQRLEGFGFTLSSPSERCTDAEALLAYYRMIGQQRPTLPFDIDGVVYKVDSLALQERLGFISRSPRWATAHKYPAEQATTRLKAISIQVGRTGALTPVAELEPVNVGGVVVSRATLHNKDEIERKDIRVGDLVIVQRAGDVIPQIVGWVGWVSEPEKGRAEPFKFPDRCPECDSIATREEGEVVTRCTGGLICPAQAVERLRHFVSRNAFDIEGLGIERIQLFFEQGRIKQPADIFTLEVREEQRLDRLISMTGFGKKSVEKLFAAIEARRTIALDRFIFALGIRQIGEATAKLLAKAYRTAENWRDRMVAAAAERADKREEKKPELVGEAYAELCAIEQIGMSVADDLTDFFREQHNLDAVAALLAQVRPEEYVPPAAATTSPVAGKTVVFTGTLTTMGRSEAKAKAEALGAKVAGSVSAKTDYVIVGADAGSKAAKAQELGVTILSEEEWAALIAG</sequence>
<feature type="binding site" evidence="15">
    <location>
        <position position="304"/>
    </location>
    <ligand>
        <name>NAD(+)</name>
        <dbReference type="ChEBI" id="CHEBI:57540"/>
    </ligand>
</feature>
<dbReference type="InterPro" id="IPR036420">
    <property type="entry name" value="BRCT_dom_sf"/>
</dbReference>
<dbReference type="EMBL" id="CP025611">
    <property type="protein sequence ID" value="AUN29152.1"/>
    <property type="molecule type" value="Genomic_DNA"/>
</dbReference>
<comment type="catalytic activity">
    <reaction evidence="13 15 16">
        <text>NAD(+) + (deoxyribonucleotide)n-3'-hydroxyl + 5'-phospho-(deoxyribonucleotide)m = (deoxyribonucleotide)n+m + AMP + beta-nicotinamide D-nucleotide.</text>
        <dbReference type="EC" id="6.5.1.2"/>
    </reaction>
</comment>
<dbReference type="InterPro" id="IPR013840">
    <property type="entry name" value="DNAligase_N"/>
</dbReference>
<dbReference type="GO" id="GO:0006260">
    <property type="term" value="P:DNA replication"/>
    <property type="evidence" value="ECO:0007669"/>
    <property type="project" value="UniProtKB-KW"/>
</dbReference>
<evidence type="ECO:0000256" key="12">
    <source>
        <dbReference type="ARBA" id="ARBA00023211"/>
    </source>
</evidence>
<dbReference type="PROSITE" id="PS01055">
    <property type="entry name" value="DNA_LIGASE_N1"/>
    <property type="match status" value="1"/>
</dbReference>
<comment type="caution">
    <text evidence="15">Lacks conserved residue(s) required for the propagation of feature annotation.</text>
</comment>
<evidence type="ECO:0000256" key="1">
    <source>
        <dbReference type="ARBA" id="ARBA00004067"/>
    </source>
</evidence>
<dbReference type="InterPro" id="IPR018239">
    <property type="entry name" value="DNA_ligase_AS"/>
</dbReference>
<dbReference type="FunFam" id="2.40.50.140:FF:000012">
    <property type="entry name" value="DNA ligase"/>
    <property type="match status" value="1"/>
</dbReference>
<dbReference type="AlphaFoldDB" id="A0A2K9N843"/>
<evidence type="ECO:0000256" key="7">
    <source>
        <dbReference type="ARBA" id="ARBA00022763"/>
    </source>
</evidence>
<keyword evidence="5 15" id="KW-0235">DNA replication</keyword>
<dbReference type="FunFam" id="3.30.470.30:FF:000001">
    <property type="entry name" value="DNA ligase"/>
    <property type="match status" value="1"/>
</dbReference>
<dbReference type="NCBIfam" id="TIGR00575">
    <property type="entry name" value="dnlj"/>
    <property type="match status" value="1"/>
</dbReference>
<evidence type="ECO:0000256" key="10">
    <source>
        <dbReference type="ARBA" id="ARBA00023027"/>
    </source>
</evidence>
<dbReference type="Gene3D" id="1.10.287.610">
    <property type="entry name" value="Helix hairpin bin"/>
    <property type="match status" value="1"/>
</dbReference>
<comment type="function">
    <text evidence="1 15">DNA ligase that catalyzes the formation of phosphodiester linkages between 5'-phosphoryl and 3'-hydroxyl groups in double-stranded DNA using NAD as a coenzyme and as the energy source for the reaction. It is essential for DNA replication and repair of damaged DNA.</text>
</comment>
<keyword evidence="18" id="KW-1185">Reference proteome</keyword>
<dbReference type="CDD" id="cd00114">
    <property type="entry name" value="LIGANc"/>
    <property type="match status" value="1"/>
</dbReference>
<evidence type="ECO:0000313" key="18">
    <source>
        <dbReference type="Proteomes" id="UP000234752"/>
    </source>
</evidence>
<evidence type="ECO:0000256" key="2">
    <source>
        <dbReference type="ARBA" id="ARBA00012722"/>
    </source>
</evidence>
<evidence type="ECO:0000256" key="3">
    <source>
        <dbReference type="ARBA" id="ARBA00013308"/>
    </source>
</evidence>
<protein>
    <recommendedName>
        <fullName evidence="3 15">DNA ligase</fullName>
        <ecNumber evidence="2 15">6.5.1.2</ecNumber>
    </recommendedName>
    <alternativeName>
        <fullName evidence="15">Polydeoxyribonucleotide synthase [NAD(+)]</fullName>
    </alternativeName>
</protein>
<dbReference type="PANTHER" id="PTHR23389">
    <property type="entry name" value="CHROMOSOME TRANSMISSION FIDELITY FACTOR 18"/>
    <property type="match status" value="1"/>
</dbReference>
<keyword evidence="8 15" id="KW-0862">Zinc</keyword>
<dbReference type="InterPro" id="IPR033136">
    <property type="entry name" value="DNA_ligase_CS"/>
</dbReference>
<dbReference type="Pfam" id="PF12826">
    <property type="entry name" value="HHH_2"/>
    <property type="match status" value="1"/>
</dbReference>
<dbReference type="SUPFAM" id="SSF50249">
    <property type="entry name" value="Nucleic acid-binding proteins"/>
    <property type="match status" value="1"/>
</dbReference>
<evidence type="ECO:0000256" key="4">
    <source>
        <dbReference type="ARBA" id="ARBA00022598"/>
    </source>
</evidence>
<dbReference type="PANTHER" id="PTHR23389:SF9">
    <property type="entry name" value="DNA LIGASE"/>
    <property type="match status" value="1"/>
</dbReference>
<dbReference type="InterPro" id="IPR010994">
    <property type="entry name" value="RuvA_2-like"/>
</dbReference>
<dbReference type="Pfam" id="PF03120">
    <property type="entry name" value="OB_DNA_ligase"/>
    <property type="match status" value="1"/>
</dbReference>
<dbReference type="GO" id="GO:0005829">
    <property type="term" value="C:cytosol"/>
    <property type="evidence" value="ECO:0007669"/>
    <property type="project" value="TreeGrafter"/>
</dbReference>
<comment type="cofactor">
    <cofactor evidence="15">
        <name>Mg(2+)</name>
        <dbReference type="ChEBI" id="CHEBI:18420"/>
    </cofactor>
    <cofactor evidence="15">
        <name>Mn(2+)</name>
        <dbReference type="ChEBI" id="CHEBI:29035"/>
    </cofactor>
</comment>
<dbReference type="InterPro" id="IPR004149">
    <property type="entry name" value="Znf_DNAligase_C4"/>
</dbReference>
<dbReference type="Pfam" id="PF01653">
    <property type="entry name" value="DNA_ligase_aden"/>
    <property type="match status" value="1"/>
</dbReference>
<dbReference type="InterPro" id="IPR001679">
    <property type="entry name" value="DNA_ligase"/>
</dbReference>
<feature type="binding site" evidence="15">
    <location>
        <position position="152"/>
    </location>
    <ligand>
        <name>NAD(+)</name>
        <dbReference type="ChEBI" id="CHEBI:57540"/>
    </ligand>
</feature>
<evidence type="ECO:0000256" key="16">
    <source>
        <dbReference type="RuleBase" id="RU000618"/>
    </source>
</evidence>
<dbReference type="Gene3D" id="6.20.10.30">
    <property type="match status" value="1"/>
</dbReference>
<dbReference type="KEGG" id="ncb:C0V82_01990"/>
<dbReference type="PROSITE" id="PS50172">
    <property type="entry name" value="BRCT"/>
    <property type="match status" value="1"/>
</dbReference>
<dbReference type="GO" id="GO:0003911">
    <property type="term" value="F:DNA ligase (NAD+) activity"/>
    <property type="evidence" value="ECO:0007669"/>
    <property type="project" value="UniProtKB-UniRule"/>
</dbReference>
<dbReference type="InterPro" id="IPR041663">
    <property type="entry name" value="DisA/LigA_HHH"/>
</dbReference>
<comment type="similarity">
    <text evidence="14 15">Belongs to the NAD-dependent DNA ligase family. LigA subfamily.</text>
</comment>
<dbReference type="CDD" id="cd17748">
    <property type="entry name" value="BRCT_DNA_ligase_like"/>
    <property type="match status" value="1"/>
</dbReference>
<evidence type="ECO:0000256" key="14">
    <source>
        <dbReference type="ARBA" id="ARBA00060881"/>
    </source>
</evidence>
<keyword evidence="6 15" id="KW-0479">Metal-binding</keyword>
<dbReference type="NCBIfam" id="NF005932">
    <property type="entry name" value="PRK07956.1"/>
    <property type="match status" value="1"/>
</dbReference>
<evidence type="ECO:0000256" key="8">
    <source>
        <dbReference type="ARBA" id="ARBA00022833"/>
    </source>
</evidence>
<evidence type="ECO:0000256" key="15">
    <source>
        <dbReference type="HAMAP-Rule" id="MF_01588"/>
    </source>
</evidence>